<dbReference type="InterPro" id="IPR028995">
    <property type="entry name" value="Glyco_hydro_57/38_cen_sf"/>
</dbReference>
<dbReference type="SUPFAM" id="SSF88713">
    <property type="entry name" value="Glycoside hydrolase/deacetylase"/>
    <property type="match status" value="1"/>
</dbReference>
<evidence type="ECO:0000256" key="3">
    <source>
        <dbReference type="ARBA" id="ARBA00022723"/>
    </source>
</evidence>
<keyword evidence="6" id="KW-0326">Glycosidase</keyword>
<dbReference type="InterPro" id="IPR011330">
    <property type="entry name" value="Glyco_hydro/deAcase_b/a-brl"/>
</dbReference>
<protein>
    <submittedName>
        <fullName evidence="10">Alpha-mannosidase</fullName>
    </submittedName>
</protein>
<evidence type="ECO:0000256" key="1">
    <source>
        <dbReference type="ARBA" id="ARBA00001947"/>
    </source>
</evidence>
<organism evidence="10 11">
    <name type="scientific">Stylonychia lemnae</name>
    <name type="common">Ciliate</name>
    <dbReference type="NCBI Taxonomy" id="5949"/>
    <lineage>
        <taxon>Eukaryota</taxon>
        <taxon>Sar</taxon>
        <taxon>Alveolata</taxon>
        <taxon>Ciliophora</taxon>
        <taxon>Intramacronucleata</taxon>
        <taxon>Spirotrichea</taxon>
        <taxon>Stichotrichia</taxon>
        <taxon>Sporadotrichida</taxon>
        <taxon>Oxytrichidae</taxon>
        <taxon>Stylonychinae</taxon>
        <taxon>Stylonychia</taxon>
    </lineage>
</organism>
<dbReference type="Gene3D" id="3.20.110.10">
    <property type="entry name" value="Glycoside hydrolase 38, N terminal domain"/>
    <property type="match status" value="1"/>
</dbReference>
<dbReference type="GO" id="GO:0030246">
    <property type="term" value="F:carbohydrate binding"/>
    <property type="evidence" value="ECO:0007669"/>
    <property type="project" value="InterPro"/>
</dbReference>
<feature type="domain" description="Glycoside hydrolase family 38 central" evidence="9">
    <location>
        <begin position="371"/>
        <end position="491"/>
    </location>
</feature>
<evidence type="ECO:0000256" key="5">
    <source>
        <dbReference type="ARBA" id="ARBA00022833"/>
    </source>
</evidence>
<dbReference type="InterPro" id="IPR050843">
    <property type="entry name" value="Glycosyl_Hydrlase_38"/>
</dbReference>
<dbReference type="InterPro" id="IPR000602">
    <property type="entry name" value="Glyco_hydro_38_N"/>
</dbReference>
<feature type="domain" description="Glycoside hydrolase family 38 N-terminal" evidence="8">
    <location>
        <begin position="52"/>
        <end position="336"/>
    </location>
</feature>
<keyword evidence="4" id="KW-0378">Hydrolase</keyword>
<dbReference type="GO" id="GO:0005764">
    <property type="term" value="C:lysosome"/>
    <property type="evidence" value="ECO:0007669"/>
    <property type="project" value="TreeGrafter"/>
</dbReference>
<dbReference type="OrthoDB" id="2016903at2759"/>
<dbReference type="SUPFAM" id="SSF88688">
    <property type="entry name" value="Families 57/38 glycoside transferase middle domain"/>
    <property type="match status" value="1"/>
</dbReference>
<dbReference type="Gene3D" id="1.20.1270.50">
    <property type="entry name" value="Glycoside hydrolase family 38, central domain"/>
    <property type="match status" value="1"/>
</dbReference>
<dbReference type="Pfam" id="PF09261">
    <property type="entry name" value="Alpha-mann_mid"/>
    <property type="match status" value="1"/>
</dbReference>
<dbReference type="SUPFAM" id="SSF74650">
    <property type="entry name" value="Galactose mutarotase-like"/>
    <property type="match status" value="1"/>
</dbReference>
<dbReference type="InterPro" id="IPR011013">
    <property type="entry name" value="Gal_mutarotase_sf_dom"/>
</dbReference>
<evidence type="ECO:0000256" key="2">
    <source>
        <dbReference type="ARBA" id="ARBA00009792"/>
    </source>
</evidence>
<dbReference type="PANTHER" id="PTHR11607:SF3">
    <property type="entry name" value="LYSOSOMAL ALPHA-MANNOSIDASE"/>
    <property type="match status" value="1"/>
</dbReference>
<evidence type="ECO:0000259" key="9">
    <source>
        <dbReference type="Pfam" id="PF09261"/>
    </source>
</evidence>
<dbReference type="GO" id="GO:0006013">
    <property type="term" value="P:mannose metabolic process"/>
    <property type="evidence" value="ECO:0007669"/>
    <property type="project" value="InterPro"/>
</dbReference>
<dbReference type="EMBL" id="CCKQ01003073">
    <property type="protein sequence ID" value="CDW74179.1"/>
    <property type="molecule type" value="Genomic_DNA"/>
</dbReference>
<feature type="signal peptide" evidence="7">
    <location>
        <begin position="1"/>
        <end position="17"/>
    </location>
</feature>
<dbReference type="Pfam" id="PF01074">
    <property type="entry name" value="Glyco_hydro_38N"/>
    <property type="match status" value="1"/>
</dbReference>
<dbReference type="InterPro" id="IPR027291">
    <property type="entry name" value="Glyco_hydro_38_N_sf"/>
</dbReference>
<dbReference type="GO" id="GO:0004559">
    <property type="term" value="F:alpha-mannosidase activity"/>
    <property type="evidence" value="ECO:0007669"/>
    <property type="project" value="InterPro"/>
</dbReference>
<accession>A0A077ZWD3</accession>
<dbReference type="GO" id="GO:0046872">
    <property type="term" value="F:metal ion binding"/>
    <property type="evidence" value="ECO:0007669"/>
    <property type="project" value="UniProtKB-KW"/>
</dbReference>
<gene>
    <name evidence="10" type="primary">Contig5405.g5783</name>
    <name evidence="10" type="ORF">STYLEM_3173</name>
</gene>
<dbReference type="PANTHER" id="PTHR11607">
    <property type="entry name" value="ALPHA-MANNOSIDASE"/>
    <property type="match status" value="1"/>
</dbReference>
<comment type="cofactor">
    <cofactor evidence="1">
        <name>Zn(2+)</name>
        <dbReference type="ChEBI" id="CHEBI:29105"/>
    </cofactor>
</comment>
<dbReference type="InterPro" id="IPR015341">
    <property type="entry name" value="Glyco_hydro_38_cen"/>
</dbReference>
<dbReference type="AlphaFoldDB" id="A0A077ZWD3"/>
<evidence type="ECO:0000313" key="10">
    <source>
        <dbReference type="EMBL" id="CDW74179.1"/>
    </source>
</evidence>
<proteinExistence type="inferred from homology"/>
<feature type="chain" id="PRO_5001729004" evidence="7">
    <location>
        <begin position="18"/>
        <end position="1032"/>
    </location>
</feature>
<keyword evidence="11" id="KW-1185">Reference proteome</keyword>
<dbReference type="InterPro" id="IPR037094">
    <property type="entry name" value="Glyco_hydro_38_cen_sf"/>
</dbReference>
<keyword evidence="7" id="KW-0732">Signal</keyword>
<evidence type="ECO:0000259" key="8">
    <source>
        <dbReference type="Pfam" id="PF01074"/>
    </source>
</evidence>
<evidence type="ECO:0000313" key="11">
    <source>
        <dbReference type="Proteomes" id="UP000039865"/>
    </source>
</evidence>
<sequence length="1032" mass="121172">MRLLLLLLIAFGRYAQSNQIFLNDDSLSDQNQRQLTDDTQVYKSLNQNNLTYFVIPHSHTEAGKWLTFNVYYHGRVRNILTSTFNYLNQKYRTEDSLNQNKEKFIWSDFAFFMRWWNEDTISSTKDQLKQFIERGIFSLENGAPVQHDESLSDYKSIIMMFDSGLQFINETFGVLPKLITSIDAYGHSSISPYLYHYLGYEGIVVNRMPNEMSQEFKAQKKFFFTWEGDNDKKIKVYRVNDYKLDDLFNLDKSKYSGDSCFKENDNCAESFIKKHLADQIFQDDSTGHDVAYQMFGGDFSFQQSPNNFGNVHLIIKNLMRYYDDKINIKFATFTDLHKQFGGVEAGREPHLDFSKIYKGDMLPYDESNGDAWTGFYGSRPELKSQIKQIFNYFKGVETLFFVSQCELERLKTIKMTESEASEAVQKDFQQRLELFQNYLNLKIKDLQRVRNDISILLHHDAIAGTCSQAPEQDYFNKISQARQALNQISYDLTERLSRAQIYDRMIDFTRQKQASQNNDRSRGEFQVTIFNPLPRNQTNIATVMLLSNSIKVLDLITAKEIPFDLHEIEAERQYKAEILLQMKPFELRSLIIRESQMNTYNPKMLITEEQLSIQSAYDLSNDKYHLTISFDITKKEILQLRFKSRLIEQEFQDEELQESVVFYPADNTHSCIFLFNPKDAQKVLEDYEFVNITQKETKYYKQVRFNYMKLNELRGTSRLSKIFTLSKSPAHSHFYNISYEIQSFDNREIMVQLRRSQQYKYRVYTDNSAFHILRTYDEKNSGLSKVGKQTYPFVNGIIWDTERNGNLMNIVTNRPGGVSLKTTKSDTLDFFLTRSINNVNWEKGLQDKLEDSTLTRFDLLISLKEEKDTVLESRKHNIENQNENFIVIQAQMQRPLSPYDQPIVDLGNQTALQDFELIDFVRISNTTYLRLRNQHNAVMKLSRQIMALEMTDIKVEVVDESLAAHCLTKNKNLDLPIHQTSKDQQLFAHRELIRFETTNAQALPQQKNGEVQTINFKPFEIKCLRVEFNQHS</sequence>
<evidence type="ECO:0000256" key="4">
    <source>
        <dbReference type="ARBA" id="ARBA00022801"/>
    </source>
</evidence>
<keyword evidence="3" id="KW-0479">Metal-binding</keyword>
<reference evidence="10 11" key="1">
    <citation type="submission" date="2014-06" db="EMBL/GenBank/DDBJ databases">
        <authorList>
            <person name="Swart Estienne"/>
        </authorList>
    </citation>
    <scope>NUCLEOTIDE SEQUENCE [LARGE SCALE GENOMIC DNA]</scope>
    <source>
        <strain evidence="10 11">130c</strain>
    </source>
</reference>
<evidence type="ECO:0000256" key="6">
    <source>
        <dbReference type="ARBA" id="ARBA00023295"/>
    </source>
</evidence>
<comment type="similarity">
    <text evidence="2">Belongs to the glycosyl hydrolase 38 family.</text>
</comment>
<name>A0A077ZWD3_STYLE</name>
<dbReference type="InParanoid" id="A0A077ZWD3"/>
<dbReference type="Proteomes" id="UP000039865">
    <property type="component" value="Unassembled WGS sequence"/>
</dbReference>
<keyword evidence="5" id="KW-0862">Zinc</keyword>
<evidence type="ECO:0000256" key="7">
    <source>
        <dbReference type="SAM" id="SignalP"/>
    </source>
</evidence>